<gene>
    <name evidence="2" type="ORF">H1R20_g5294</name>
</gene>
<protein>
    <submittedName>
        <fullName evidence="2">Uncharacterized protein</fullName>
    </submittedName>
</protein>
<feature type="non-terminal residue" evidence="2">
    <location>
        <position position="58"/>
    </location>
</feature>
<evidence type="ECO:0000313" key="3">
    <source>
        <dbReference type="Proteomes" id="UP001140091"/>
    </source>
</evidence>
<reference evidence="2" key="1">
    <citation type="submission" date="2022-06" db="EMBL/GenBank/DDBJ databases">
        <title>Genome Sequence of Candolleomyces eurysporus.</title>
        <authorList>
            <person name="Buettner E."/>
        </authorList>
    </citation>
    <scope>NUCLEOTIDE SEQUENCE</scope>
    <source>
        <strain evidence="2">VTCC 930004</strain>
    </source>
</reference>
<name>A0A9W8J9M6_9AGAR</name>
<dbReference type="AlphaFoldDB" id="A0A9W8J9M6"/>
<evidence type="ECO:0000313" key="2">
    <source>
        <dbReference type="EMBL" id="KAJ2931796.1"/>
    </source>
</evidence>
<feature type="region of interest" description="Disordered" evidence="1">
    <location>
        <begin position="30"/>
        <end position="58"/>
    </location>
</feature>
<keyword evidence="3" id="KW-1185">Reference proteome</keyword>
<dbReference type="Proteomes" id="UP001140091">
    <property type="component" value="Unassembled WGS sequence"/>
</dbReference>
<sequence>MKYLCPRLLQKAGYSLRDVLQIPLQNNPKTCKGPLQKTPVMTQSTTALVPTPPQPTNA</sequence>
<evidence type="ECO:0000256" key="1">
    <source>
        <dbReference type="SAM" id="MobiDB-lite"/>
    </source>
</evidence>
<accession>A0A9W8J9M6</accession>
<dbReference type="EMBL" id="JANBPK010000801">
    <property type="protein sequence ID" value="KAJ2931796.1"/>
    <property type="molecule type" value="Genomic_DNA"/>
</dbReference>
<proteinExistence type="predicted"/>
<comment type="caution">
    <text evidence="2">The sequence shown here is derived from an EMBL/GenBank/DDBJ whole genome shotgun (WGS) entry which is preliminary data.</text>
</comment>
<organism evidence="2 3">
    <name type="scientific">Candolleomyces eurysporus</name>
    <dbReference type="NCBI Taxonomy" id="2828524"/>
    <lineage>
        <taxon>Eukaryota</taxon>
        <taxon>Fungi</taxon>
        <taxon>Dikarya</taxon>
        <taxon>Basidiomycota</taxon>
        <taxon>Agaricomycotina</taxon>
        <taxon>Agaricomycetes</taxon>
        <taxon>Agaricomycetidae</taxon>
        <taxon>Agaricales</taxon>
        <taxon>Agaricineae</taxon>
        <taxon>Psathyrellaceae</taxon>
        <taxon>Candolleomyces</taxon>
    </lineage>
</organism>
<feature type="compositionally biased region" description="Polar residues" evidence="1">
    <location>
        <begin position="39"/>
        <end position="48"/>
    </location>
</feature>